<proteinExistence type="predicted"/>
<evidence type="ECO:0000313" key="1">
    <source>
        <dbReference type="EMBL" id="DAG00464.1"/>
    </source>
</evidence>
<dbReference type="EMBL" id="BK016180">
    <property type="protein sequence ID" value="DAG00464.1"/>
    <property type="molecule type" value="Genomic_DNA"/>
</dbReference>
<reference evidence="1" key="1">
    <citation type="journal article" date="2021" name="Proc. Natl. Acad. Sci. U.S.A.">
        <title>A Catalog of Tens of Thousands of Viruses from Human Metagenomes Reveals Hidden Associations with Chronic Diseases.</title>
        <authorList>
            <person name="Tisza M.J."/>
            <person name="Buck C.B."/>
        </authorList>
    </citation>
    <scope>NUCLEOTIDE SEQUENCE</scope>
    <source>
        <strain evidence="1">Ct3r22</strain>
    </source>
</reference>
<protein>
    <submittedName>
        <fullName evidence="1">Meiotic chromosome segregation protein</fullName>
    </submittedName>
</protein>
<organism evidence="1">
    <name type="scientific">Siphoviridae sp. ct3r22</name>
    <dbReference type="NCBI Taxonomy" id="2825325"/>
    <lineage>
        <taxon>Viruses</taxon>
        <taxon>Duplodnaviria</taxon>
        <taxon>Heunggongvirae</taxon>
        <taxon>Uroviricota</taxon>
        <taxon>Caudoviricetes</taxon>
    </lineage>
</organism>
<accession>A0A8S5V136</accession>
<name>A0A8S5V136_9CAUD</name>
<sequence>MKANFETGLKICPGCNRELPISQFNKDKTKSDGLNIRCKDCCSKYRKSEEGKEVAKRARKKYYQTEKGKACEKRQTIRRSQDEEWKEKSKIRCKKYYQEHKQPPKRVIRKVEQNENGVLVLRCCKCNRILEISNFHKDKYQPCGYDSWCKDCRREYQEKRMQTEEFKEYNRRKQKEFRESEYGRVKLMNYLKSESYRKSLHKYNISEHGRAKRRNYRNEKYKTDINYKIESSLRNRVRSAVTKGYKSNRSIKLLGCSIDELKVHLEQQFEPGMSWDNYGEWHIDHIIPCARFDLRNPIHQKICFNYRNLQPLWAKDNSSKHDNLPDGWEDLLEIIKESLDIEEFVDLK</sequence>